<dbReference type="Proteomes" id="UP000193307">
    <property type="component" value="Unassembled WGS sequence"/>
</dbReference>
<keyword evidence="3" id="KW-1185">Reference proteome</keyword>
<organism evidence="2 3">
    <name type="scientific">Pacificibacter marinus</name>
    <dbReference type="NCBI Taxonomy" id="658057"/>
    <lineage>
        <taxon>Bacteria</taxon>
        <taxon>Pseudomonadati</taxon>
        <taxon>Pseudomonadota</taxon>
        <taxon>Alphaproteobacteria</taxon>
        <taxon>Rhodobacterales</taxon>
        <taxon>Roseobacteraceae</taxon>
        <taxon>Pacificibacter</taxon>
    </lineage>
</organism>
<keyword evidence="1" id="KW-0732">Signal</keyword>
<reference evidence="2 3" key="1">
    <citation type="submission" date="2017-03" db="EMBL/GenBank/DDBJ databases">
        <authorList>
            <person name="Afonso C.L."/>
            <person name="Miller P.J."/>
            <person name="Scott M.A."/>
            <person name="Spackman E."/>
            <person name="Goraichik I."/>
            <person name="Dimitrov K.M."/>
            <person name="Suarez D.L."/>
            <person name="Swayne D.E."/>
        </authorList>
    </citation>
    <scope>NUCLEOTIDE SEQUENCE [LARGE SCALE GENOMIC DNA]</scope>
    <source>
        <strain evidence="2 3">CECT 7971</strain>
    </source>
</reference>
<accession>A0A1Y5T7X3</accession>
<feature type="chain" id="PRO_5010996749" description="Tat pathway signal sequence domain protein" evidence="1">
    <location>
        <begin position="27"/>
        <end position="139"/>
    </location>
</feature>
<gene>
    <name evidence="2" type="ORF">PAM7971_02983</name>
</gene>
<dbReference type="PROSITE" id="PS51257">
    <property type="entry name" value="PROKAR_LIPOPROTEIN"/>
    <property type="match status" value="1"/>
</dbReference>
<evidence type="ECO:0008006" key="4">
    <source>
        <dbReference type="Google" id="ProtNLM"/>
    </source>
</evidence>
<feature type="signal peptide" evidence="1">
    <location>
        <begin position="1"/>
        <end position="26"/>
    </location>
</feature>
<evidence type="ECO:0000313" key="3">
    <source>
        <dbReference type="Proteomes" id="UP000193307"/>
    </source>
</evidence>
<name>A0A1Y5T7X3_9RHOB</name>
<protein>
    <recommendedName>
        <fullName evidence="4">Tat pathway signal sequence domain protein</fullName>
    </recommendedName>
</protein>
<dbReference type="AlphaFoldDB" id="A0A1Y5T7X3"/>
<dbReference type="EMBL" id="FWFW01000011">
    <property type="protein sequence ID" value="SLN57608.1"/>
    <property type="molecule type" value="Genomic_DNA"/>
</dbReference>
<dbReference type="STRING" id="658057.SAMN04488032_11128"/>
<proteinExistence type="predicted"/>
<evidence type="ECO:0000313" key="2">
    <source>
        <dbReference type="EMBL" id="SLN57608.1"/>
    </source>
</evidence>
<evidence type="ECO:0000256" key="1">
    <source>
        <dbReference type="SAM" id="SignalP"/>
    </source>
</evidence>
<sequence>MELTLKHTLKILSVIILSGACAPVWAAETTQIELNSTTQSGDACRLTFTANAPFGLAALETQTVLFDTQGAVSTFTLFDFGEVPQNGLRVRQFDVPGTQCGDIGLILFNGVERCSTSDGASCEHALTFASRVDAIEVQQ</sequence>